<dbReference type="AlphaFoldDB" id="A0A4Z1T4M1"/>
<proteinExistence type="predicted"/>
<dbReference type="GO" id="GO:0016779">
    <property type="term" value="F:nucleotidyltransferase activity"/>
    <property type="evidence" value="ECO:0007669"/>
    <property type="project" value="TreeGrafter"/>
</dbReference>
<dbReference type="EMBL" id="VDLU01000003">
    <property type="protein sequence ID" value="TNJ28017.1"/>
    <property type="molecule type" value="Genomic_DNA"/>
</dbReference>
<dbReference type="Gene3D" id="3.40.50.720">
    <property type="entry name" value="NAD(P)-binding Rossmann-like Domain"/>
    <property type="match status" value="1"/>
</dbReference>
<dbReference type="PANTHER" id="PTHR10953">
    <property type="entry name" value="UBIQUITIN-ACTIVATING ENZYME E1"/>
    <property type="match status" value="1"/>
</dbReference>
<feature type="domain" description="THIF-type NAD/FAD binding fold" evidence="1">
    <location>
        <begin position="30"/>
        <end position="253"/>
    </location>
</feature>
<evidence type="ECO:0000313" key="2">
    <source>
        <dbReference type="EMBL" id="TNJ28017.1"/>
    </source>
</evidence>
<dbReference type="GO" id="GO:0004792">
    <property type="term" value="F:thiosulfate-cyanide sulfurtransferase activity"/>
    <property type="evidence" value="ECO:0007669"/>
    <property type="project" value="TreeGrafter"/>
</dbReference>
<organism evidence="2 3">
    <name type="scientific">Giardia muris</name>
    <dbReference type="NCBI Taxonomy" id="5742"/>
    <lineage>
        <taxon>Eukaryota</taxon>
        <taxon>Metamonada</taxon>
        <taxon>Diplomonadida</taxon>
        <taxon>Hexamitidae</taxon>
        <taxon>Giardiinae</taxon>
        <taxon>Giardia</taxon>
    </lineage>
</organism>
<comment type="caution">
    <text evidence="2">The sequence shown here is derived from an EMBL/GenBank/DDBJ whole genome shotgun (WGS) entry which is preliminary data.</text>
</comment>
<sequence length="262" mass="28383">MKGDSQIEALALDRYLPQRRLVGLGPVEFRLHHATVCVIGAGGVASGCLPYLVGAGIKHLIIIDDDHVELQNLHRQTLHIEERVGTNKAESAAQRLKELNGTVRITAVPLRFGPNTSNVLDEYSPIDCLIDTVDNPQTRLFIATETHARRIPLVHAAATAFTITITTLIPSHEDLPCLRCLYRTVPSEQIRSTSLEHGIFGPAAGLAGVLAASEALKLCSLGPQHDALLAGRLLVLNLLNLHVRVLPFPKLPMCPYCGDNAS</sequence>
<evidence type="ECO:0000259" key="1">
    <source>
        <dbReference type="Pfam" id="PF00899"/>
    </source>
</evidence>
<evidence type="ECO:0000313" key="3">
    <source>
        <dbReference type="Proteomes" id="UP000315496"/>
    </source>
</evidence>
<accession>A0A4Z1T4M1</accession>
<dbReference type="VEuPathDB" id="GiardiaDB:GMRT_13899"/>
<dbReference type="InterPro" id="IPR045886">
    <property type="entry name" value="ThiF/MoeB/HesA"/>
</dbReference>
<dbReference type="OrthoDB" id="10261062at2759"/>
<dbReference type="GO" id="GO:0005737">
    <property type="term" value="C:cytoplasm"/>
    <property type="evidence" value="ECO:0007669"/>
    <property type="project" value="TreeGrafter"/>
</dbReference>
<dbReference type="InterPro" id="IPR000594">
    <property type="entry name" value="ThiF_NAD_FAD-bd"/>
</dbReference>
<dbReference type="GO" id="GO:0042292">
    <property type="term" value="F:URM1 activating enzyme activity"/>
    <property type="evidence" value="ECO:0007669"/>
    <property type="project" value="TreeGrafter"/>
</dbReference>
<gene>
    <name evidence="2" type="ORF">GMRT_13899</name>
</gene>
<dbReference type="PANTHER" id="PTHR10953:SF102">
    <property type="entry name" value="ADENYLYLTRANSFERASE AND SULFURTRANSFERASE MOCS3"/>
    <property type="match status" value="1"/>
</dbReference>
<dbReference type="Proteomes" id="UP000315496">
    <property type="component" value="Chromosome 3"/>
</dbReference>
<reference evidence="2 3" key="1">
    <citation type="submission" date="2019-05" db="EMBL/GenBank/DDBJ databases">
        <title>The compact genome of Giardia muris reveals important steps in the evolution of intestinal protozoan parasites.</title>
        <authorList>
            <person name="Xu F."/>
            <person name="Jimenez-Gonzalez A."/>
            <person name="Einarsson E."/>
            <person name="Astvaldsson A."/>
            <person name="Peirasmaki D."/>
            <person name="Eckmann L."/>
            <person name="Andersson J.O."/>
            <person name="Svard S.G."/>
            <person name="Jerlstrom-Hultqvist J."/>
        </authorList>
    </citation>
    <scope>NUCLEOTIDE SEQUENCE [LARGE SCALE GENOMIC DNA]</scope>
    <source>
        <strain evidence="2 3">Roberts-Thomson</strain>
    </source>
</reference>
<dbReference type="SUPFAM" id="SSF69572">
    <property type="entry name" value="Activating enzymes of the ubiquitin-like proteins"/>
    <property type="match status" value="1"/>
</dbReference>
<name>A0A4Z1T4M1_GIAMU</name>
<dbReference type="InterPro" id="IPR035985">
    <property type="entry name" value="Ubiquitin-activating_enz"/>
</dbReference>
<dbReference type="Pfam" id="PF00899">
    <property type="entry name" value="ThiF"/>
    <property type="match status" value="1"/>
</dbReference>
<keyword evidence="3" id="KW-1185">Reference proteome</keyword>
<protein>
    <submittedName>
        <fullName evidence="2">Molybdopterin biosynthesis MoeB protein</fullName>
    </submittedName>
</protein>